<feature type="transmembrane region" description="Helical" evidence="1">
    <location>
        <begin position="12"/>
        <end position="33"/>
    </location>
</feature>
<feature type="transmembrane region" description="Helical" evidence="1">
    <location>
        <begin position="45"/>
        <end position="63"/>
    </location>
</feature>
<dbReference type="Pfam" id="PF09527">
    <property type="entry name" value="ATPase_gene1"/>
    <property type="match status" value="1"/>
</dbReference>
<sequence>MSNQKKNPMRAFVLVSTITSCVLGGTIGGLVLGLWIDKLLGTEPIFLLICLLFGIFSGTYGIYKAVQPFLGDDE</sequence>
<dbReference type="RefSeq" id="WP_081760904.1">
    <property type="nucleotide sequence ID" value="NZ_JAFBCV010000008.1"/>
</dbReference>
<evidence type="ECO:0000313" key="3">
    <source>
        <dbReference type="Proteomes" id="UP001179280"/>
    </source>
</evidence>
<keyword evidence="1" id="KW-1133">Transmembrane helix</keyword>
<dbReference type="Proteomes" id="UP001179280">
    <property type="component" value="Unassembled WGS sequence"/>
</dbReference>
<evidence type="ECO:0000313" key="2">
    <source>
        <dbReference type="EMBL" id="MBM7839562.1"/>
    </source>
</evidence>
<organism evidence="2 3">
    <name type="scientific">Shouchella xiaoxiensis</name>
    <dbReference type="NCBI Taxonomy" id="766895"/>
    <lineage>
        <taxon>Bacteria</taxon>
        <taxon>Bacillati</taxon>
        <taxon>Bacillota</taxon>
        <taxon>Bacilli</taxon>
        <taxon>Bacillales</taxon>
        <taxon>Bacillaceae</taxon>
        <taxon>Shouchella</taxon>
    </lineage>
</organism>
<protein>
    <submittedName>
        <fullName evidence="2">F0F1-type ATP synthase assembly protein I</fullName>
    </submittedName>
</protein>
<accession>A0ABS2SZA4</accession>
<dbReference type="EMBL" id="JAFBCV010000008">
    <property type="protein sequence ID" value="MBM7839562.1"/>
    <property type="molecule type" value="Genomic_DNA"/>
</dbReference>
<name>A0ABS2SZA4_9BACI</name>
<evidence type="ECO:0000256" key="1">
    <source>
        <dbReference type="SAM" id="Phobius"/>
    </source>
</evidence>
<gene>
    <name evidence="2" type="ORF">JOC54_002842</name>
</gene>
<dbReference type="PROSITE" id="PS51257">
    <property type="entry name" value="PROKAR_LIPOPROTEIN"/>
    <property type="match status" value="1"/>
</dbReference>
<keyword evidence="1" id="KW-0472">Membrane</keyword>
<keyword evidence="1" id="KW-0812">Transmembrane</keyword>
<proteinExistence type="predicted"/>
<comment type="caution">
    <text evidence="2">The sequence shown here is derived from an EMBL/GenBank/DDBJ whole genome shotgun (WGS) entry which is preliminary data.</text>
</comment>
<reference evidence="2" key="1">
    <citation type="submission" date="2021-01" db="EMBL/GenBank/DDBJ databases">
        <title>Genomic Encyclopedia of Type Strains, Phase IV (KMG-IV): sequencing the most valuable type-strain genomes for metagenomic binning, comparative biology and taxonomic classification.</title>
        <authorList>
            <person name="Goeker M."/>
        </authorList>
    </citation>
    <scope>NUCLEOTIDE SEQUENCE</scope>
    <source>
        <strain evidence="2">DSM 21943</strain>
    </source>
</reference>
<keyword evidence="3" id="KW-1185">Reference proteome</keyword>
<dbReference type="InterPro" id="IPR032820">
    <property type="entry name" value="ATPase_put"/>
</dbReference>